<dbReference type="Gramene" id="Ma04_t06030.1">
    <property type="protein sequence ID" value="Ma04_p06030.1"/>
    <property type="gene ID" value="Ma04_g06030"/>
</dbReference>
<gene>
    <name evidence="1" type="ORF">GSMUA_111340.1</name>
</gene>
<dbReference type="EMBL" id="HG996469">
    <property type="protein sequence ID" value="CAG1841339.1"/>
    <property type="molecule type" value="Genomic_DNA"/>
</dbReference>
<organism evidence="2 3">
    <name type="scientific">Musa acuminata subsp. malaccensis</name>
    <name type="common">Wild banana</name>
    <name type="synonym">Musa malaccensis</name>
    <dbReference type="NCBI Taxonomy" id="214687"/>
    <lineage>
        <taxon>Eukaryota</taxon>
        <taxon>Viridiplantae</taxon>
        <taxon>Streptophyta</taxon>
        <taxon>Embryophyta</taxon>
        <taxon>Tracheophyta</taxon>
        <taxon>Spermatophyta</taxon>
        <taxon>Magnoliopsida</taxon>
        <taxon>Liliopsida</taxon>
        <taxon>Zingiberales</taxon>
        <taxon>Musaceae</taxon>
        <taxon>Musa</taxon>
    </lineage>
</organism>
<evidence type="ECO:0000313" key="3">
    <source>
        <dbReference type="Proteomes" id="UP000012960"/>
    </source>
</evidence>
<dbReference type="EnsemblPlants" id="Ma04_t06030.1">
    <property type="protein sequence ID" value="Ma04_p06030.1"/>
    <property type="gene ID" value="Ma04_g06030"/>
</dbReference>
<dbReference type="InParanoid" id="A0A804ILK3"/>
<sequence length="87" mass="10146">MILVVRGSQCYQQTWNLWYDSWDACNKKNAWNAWIRWRFSGEFHGANLSPGVKLNVSIVLQWLSQFPSTQSSYLKAQETLHLKTQGP</sequence>
<keyword evidence="3" id="KW-1185">Reference proteome</keyword>
<dbReference type="Proteomes" id="UP000012960">
    <property type="component" value="Unplaced"/>
</dbReference>
<reference evidence="2" key="2">
    <citation type="submission" date="2021-05" db="UniProtKB">
        <authorList>
            <consortium name="EnsemblPlants"/>
        </authorList>
    </citation>
    <scope>IDENTIFICATION</scope>
    <source>
        <strain evidence="2">subsp. malaccensis</strain>
    </source>
</reference>
<dbReference type="AlphaFoldDB" id="A0A804ILK3"/>
<name>A0A804ILK3_MUSAM</name>
<evidence type="ECO:0000313" key="1">
    <source>
        <dbReference type="EMBL" id="CAG1841339.1"/>
    </source>
</evidence>
<reference evidence="1" key="1">
    <citation type="submission" date="2021-03" db="EMBL/GenBank/DDBJ databases">
        <authorList>
            <consortium name="Genoscope - CEA"/>
            <person name="William W."/>
        </authorList>
    </citation>
    <scope>NUCLEOTIDE SEQUENCE</scope>
    <source>
        <strain evidence="1">Doubled-haploid Pahang</strain>
    </source>
</reference>
<evidence type="ECO:0000313" key="2">
    <source>
        <dbReference type="EnsemblPlants" id="Ma04_p06030.1"/>
    </source>
</evidence>
<proteinExistence type="predicted"/>
<accession>A0A804ILK3</accession>
<protein>
    <submittedName>
        <fullName evidence="1">(wild Malaysian banana) hypothetical protein</fullName>
    </submittedName>
</protein>